<dbReference type="AlphaFoldDB" id="A0A8S4BVH5"/>
<gene>
    <name evidence="2" type="ORF">MHYMCMPASI_00143</name>
</gene>
<dbReference type="SUPFAM" id="SSF69318">
    <property type="entry name" value="Integrin alpha N-terminal domain"/>
    <property type="match status" value="1"/>
</dbReference>
<keyword evidence="1" id="KW-0732">Signal</keyword>
<evidence type="ECO:0000313" key="3">
    <source>
        <dbReference type="Proteomes" id="UP000837675"/>
    </source>
</evidence>
<keyword evidence="3" id="KW-1185">Reference proteome</keyword>
<reference evidence="2" key="1">
    <citation type="submission" date="2021-06" db="EMBL/GenBank/DDBJ databases">
        <authorList>
            <person name="Nardi T."/>
            <person name="Nardi T."/>
        </authorList>
    </citation>
    <scope>NUCLEOTIDE SEQUENCE</scope>
</reference>
<comment type="caution">
    <text evidence="2">The sequence shown here is derived from an EMBL/GenBank/DDBJ whole genome shotgun (WGS) entry which is preliminary data.</text>
</comment>
<evidence type="ECO:0000313" key="2">
    <source>
        <dbReference type="EMBL" id="CAG7589428.1"/>
    </source>
</evidence>
<dbReference type="Proteomes" id="UP000837675">
    <property type="component" value="Unassembled WGS sequence"/>
</dbReference>
<dbReference type="InterPro" id="IPR028994">
    <property type="entry name" value="Integrin_alpha_N"/>
</dbReference>
<accession>A0A8S4BVH5</accession>
<protein>
    <submittedName>
        <fullName evidence="2">VCBS repeat containing protein</fullName>
    </submittedName>
</protein>
<evidence type="ECO:0000256" key="1">
    <source>
        <dbReference type="ARBA" id="ARBA00022729"/>
    </source>
</evidence>
<name>A0A8S4BVH5_9ACAR</name>
<dbReference type="EMBL" id="CAJVAF010000038">
    <property type="protein sequence ID" value="CAG7589428.1"/>
    <property type="molecule type" value="Genomic_DNA"/>
</dbReference>
<proteinExistence type="predicted"/>
<organism evidence="2 3">
    <name type="scientific">Hyalomma marginatum</name>
    <dbReference type="NCBI Taxonomy" id="34627"/>
    <lineage>
        <taxon>Eukaryota</taxon>
        <taxon>Metazoa</taxon>
        <taxon>Ecdysozoa</taxon>
        <taxon>Arthropoda</taxon>
        <taxon>Chelicerata</taxon>
        <taxon>Arachnida</taxon>
        <taxon>Acari</taxon>
        <taxon>Parasitiformes</taxon>
        <taxon>Ixodida</taxon>
        <taxon>Ixodoidea</taxon>
        <taxon>Ixodidae</taxon>
        <taxon>Hyalomminae</taxon>
        <taxon>Hyalomma</taxon>
    </lineage>
</organism>
<dbReference type="Gene3D" id="2.130.10.130">
    <property type="entry name" value="Integrin alpha, N-terminal"/>
    <property type="match status" value="1"/>
</dbReference>
<sequence>MEEFSFCATIGKGDGTFQASTLHGIGGSSSWGVAVGNFNNDGKLDIVTTNYHAGTIFILTNVLPTQTRAIQPAVLCGG</sequence>
<dbReference type="InterPro" id="IPR013517">
    <property type="entry name" value="FG-GAP"/>
</dbReference>
<dbReference type="Pfam" id="PF13517">
    <property type="entry name" value="FG-GAP_3"/>
    <property type="match status" value="1"/>
</dbReference>